<dbReference type="AlphaFoldDB" id="A0A820KZI3"/>
<dbReference type="Proteomes" id="UP000663836">
    <property type="component" value="Unassembled WGS sequence"/>
</dbReference>
<sequence>MLVNRCVEEYLRETNRLNDNCITGLERELLAPASDGL</sequence>
<evidence type="ECO:0000313" key="2">
    <source>
        <dbReference type="Proteomes" id="UP000663836"/>
    </source>
</evidence>
<accession>A0A820KZI3</accession>
<comment type="caution">
    <text evidence="1">The sequence shown here is derived from an EMBL/GenBank/DDBJ whole genome shotgun (WGS) entry which is preliminary data.</text>
</comment>
<dbReference type="EMBL" id="CAJOBD010049831">
    <property type="protein sequence ID" value="CAF4347926.1"/>
    <property type="molecule type" value="Genomic_DNA"/>
</dbReference>
<protein>
    <submittedName>
        <fullName evidence="1">Uncharacterized protein</fullName>
    </submittedName>
</protein>
<reference evidence="1" key="1">
    <citation type="submission" date="2021-02" db="EMBL/GenBank/DDBJ databases">
        <authorList>
            <person name="Nowell W R."/>
        </authorList>
    </citation>
    <scope>NUCLEOTIDE SEQUENCE</scope>
</reference>
<organism evidence="1 2">
    <name type="scientific">Rotaria sordida</name>
    <dbReference type="NCBI Taxonomy" id="392033"/>
    <lineage>
        <taxon>Eukaryota</taxon>
        <taxon>Metazoa</taxon>
        <taxon>Spiralia</taxon>
        <taxon>Gnathifera</taxon>
        <taxon>Rotifera</taxon>
        <taxon>Eurotatoria</taxon>
        <taxon>Bdelloidea</taxon>
        <taxon>Philodinida</taxon>
        <taxon>Philodinidae</taxon>
        <taxon>Rotaria</taxon>
    </lineage>
</organism>
<proteinExistence type="predicted"/>
<feature type="non-terminal residue" evidence="1">
    <location>
        <position position="1"/>
    </location>
</feature>
<evidence type="ECO:0000313" key="1">
    <source>
        <dbReference type="EMBL" id="CAF4347926.1"/>
    </source>
</evidence>
<name>A0A820KZI3_9BILA</name>
<gene>
    <name evidence="1" type="ORF">JBS370_LOCUS41833</name>
</gene>